<dbReference type="EMBL" id="HACA01012918">
    <property type="protein sequence ID" value="CDW30279.1"/>
    <property type="molecule type" value="Transcribed_RNA"/>
</dbReference>
<name>A0A0K2TWA7_LEPSM</name>
<organism evidence="1">
    <name type="scientific">Lepeophtheirus salmonis</name>
    <name type="common">Salmon louse</name>
    <name type="synonym">Caligus salmonis</name>
    <dbReference type="NCBI Taxonomy" id="72036"/>
    <lineage>
        <taxon>Eukaryota</taxon>
        <taxon>Metazoa</taxon>
        <taxon>Ecdysozoa</taxon>
        <taxon>Arthropoda</taxon>
        <taxon>Crustacea</taxon>
        <taxon>Multicrustacea</taxon>
        <taxon>Hexanauplia</taxon>
        <taxon>Copepoda</taxon>
        <taxon>Siphonostomatoida</taxon>
        <taxon>Caligidae</taxon>
        <taxon>Lepeophtheirus</taxon>
    </lineage>
</organism>
<dbReference type="AlphaFoldDB" id="A0A0K2TWA7"/>
<proteinExistence type="predicted"/>
<sequence>MVSGKMYNWGKMASSQFLSVVGHNIQFEV</sequence>
<evidence type="ECO:0000313" key="1">
    <source>
        <dbReference type="EMBL" id="CDW30279.1"/>
    </source>
</evidence>
<accession>A0A0K2TWA7</accession>
<protein>
    <submittedName>
        <fullName evidence="1">Uncharacterized protein</fullName>
    </submittedName>
</protein>
<reference evidence="1" key="1">
    <citation type="submission" date="2014-05" db="EMBL/GenBank/DDBJ databases">
        <authorList>
            <person name="Chronopoulou M."/>
        </authorList>
    </citation>
    <scope>NUCLEOTIDE SEQUENCE</scope>
    <source>
        <tissue evidence="1">Whole organism</tissue>
    </source>
</reference>